<comment type="similarity">
    <text evidence="1">Belongs to the phD/YefM antitoxin family.</text>
</comment>
<accession>T1D513</accession>
<evidence type="ECO:0000256" key="1">
    <source>
        <dbReference type="ARBA" id="ARBA00009981"/>
    </source>
</evidence>
<dbReference type="InterPro" id="IPR006442">
    <property type="entry name" value="Antitoxin_Phd/YefM"/>
</dbReference>
<dbReference type="SUPFAM" id="SSF143120">
    <property type="entry name" value="YefM-like"/>
    <property type="match status" value="1"/>
</dbReference>
<dbReference type="AlphaFoldDB" id="T1D513"/>
<reference evidence="2" key="1">
    <citation type="submission" date="2013-08" db="EMBL/GenBank/DDBJ databases">
        <authorList>
            <person name="Mendez C."/>
            <person name="Richter M."/>
            <person name="Ferrer M."/>
            <person name="Sanchez J."/>
        </authorList>
    </citation>
    <scope>NUCLEOTIDE SEQUENCE</scope>
</reference>
<protein>
    <submittedName>
        <fullName evidence="2">Prevent-host-death family protein</fullName>
    </submittedName>
</protein>
<reference evidence="2" key="2">
    <citation type="journal article" date="2014" name="ISME J.">
        <title>Microbial stratification in low pH oxic and suboxic macroscopic growths along an acid mine drainage.</title>
        <authorList>
            <person name="Mendez-Garcia C."/>
            <person name="Mesa V."/>
            <person name="Sprenger R.R."/>
            <person name="Richter M."/>
            <person name="Diez M.S."/>
            <person name="Solano J."/>
            <person name="Bargiela R."/>
            <person name="Golyshina O.V."/>
            <person name="Manteca A."/>
            <person name="Ramos J.L."/>
            <person name="Gallego J.R."/>
            <person name="Llorente I."/>
            <person name="Martins Dos Santos V.A."/>
            <person name="Jensen O.N."/>
            <person name="Pelaez A.I."/>
            <person name="Sanchez J."/>
            <person name="Ferrer M."/>
        </authorList>
    </citation>
    <scope>NUCLEOTIDE SEQUENCE</scope>
</reference>
<dbReference type="InterPro" id="IPR036165">
    <property type="entry name" value="YefM-like_sf"/>
</dbReference>
<dbReference type="EMBL" id="AUZX01002186">
    <property type="protein sequence ID" value="EQD77420.1"/>
    <property type="molecule type" value="Genomic_DNA"/>
</dbReference>
<comment type="caution">
    <text evidence="2">The sequence shown here is derived from an EMBL/GenBank/DDBJ whole genome shotgun (WGS) entry which is preliminary data.</text>
</comment>
<evidence type="ECO:0000313" key="2">
    <source>
        <dbReference type="EMBL" id="EQD77420.1"/>
    </source>
</evidence>
<feature type="non-terminal residue" evidence="2">
    <location>
        <position position="63"/>
    </location>
</feature>
<proteinExistence type="inferred from homology"/>
<name>T1D513_9ZZZZ</name>
<sequence length="63" mass="7292">MTSVTATEFAKGFGRYKEEAQHEPIAITSYGRVSGYFVSAREFAELQRLRAFERRVHRVKDLP</sequence>
<gene>
    <name evidence="2" type="ORF">B1A_02968</name>
</gene>
<organism evidence="2">
    <name type="scientific">mine drainage metagenome</name>
    <dbReference type="NCBI Taxonomy" id="410659"/>
    <lineage>
        <taxon>unclassified sequences</taxon>
        <taxon>metagenomes</taxon>
        <taxon>ecological metagenomes</taxon>
    </lineage>
</organism>
<dbReference type="Pfam" id="PF02604">
    <property type="entry name" value="PhdYeFM_antitox"/>
    <property type="match status" value="1"/>
</dbReference>